<feature type="non-terminal residue" evidence="1">
    <location>
        <position position="1"/>
    </location>
</feature>
<reference evidence="1" key="1">
    <citation type="submission" date="2018-05" db="EMBL/GenBank/DDBJ databases">
        <authorList>
            <person name="Lanie J.A."/>
            <person name="Ng W.-L."/>
            <person name="Kazmierczak K.M."/>
            <person name="Andrzejewski T.M."/>
            <person name="Davidsen T.M."/>
            <person name="Wayne K.J."/>
            <person name="Tettelin H."/>
            <person name="Glass J.I."/>
            <person name="Rusch D."/>
            <person name="Podicherti R."/>
            <person name="Tsui H.-C.T."/>
            <person name="Winkler M.E."/>
        </authorList>
    </citation>
    <scope>NUCLEOTIDE SEQUENCE</scope>
</reference>
<gene>
    <name evidence="1" type="ORF">METZ01_LOCUS223432</name>
</gene>
<organism evidence="1">
    <name type="scientific">marine metagenome</name>
    <dbReference type="NCBI Taxonomy" id="408172"/>
    <lineage>
        <taxon>unclassified sequences</taxon>
        <taxon>metagenomes</taxon>
        <taxon>ecological metagenomes</taxon>
    </lineage>
</organism>
<name>A0A382G5Q5_9ZZZZ</name>
<proteinExistence type="predicted"/>
<accession>A0A382G5Q5</accession>
<dbReference type="AlphaFoldDB" id="A0A382G5Q5"/>
<protein>
    <submittedName>
        <fullName evidence="1">Uncharacterized protein</fullName>
    </submittedName>
</protein>
<sequence>KEKNNELEEMKKEVLAARDKAVA</sequence>
<dbReference type="EMBL" id="UINC01053716">
    <property type="protein sequence ID" value="SVB70578.1"/>
    <property type="molecule type" value="Genomic_DNA"/>
</dbReference>
<evidence type="ECO:0000313" key="1">
    <source>
        <dbReference type="EMBL" id="SVB70578.1"/>
    </source>
</evidence>